<dbReference type="Gene3D" id="1.20.1250.20">
    <property type="entry name" value="MFS general substrate transporter like domains"/>
    <property type="match status" value="1"/>
</dbReference>
<comment type="subcellular location">
    <subcellularLocation>
        <location evidence="1">Cell membrane</location>
        <topology evidence="1">Multi-pass membrane protein</topology>
    </subcellularLocation>
</comment>
<dbReference type="PATRIC" id="fig|1423749.3.peg.699"/>
<keyword evidence="2" id="KW-0813">Transport</keyword>
<sequence>MKQHKTLGARLAYTSGAFGNDVFYATLSTYFIMFVTTHLFNTGNQALNAKMVVMMSNAILAMRIIEIFLDPMIGNAIDRTESRWGKFKPWVVIGGVVSSLLLLVLFTNMGGLNQSPVLYFIAFVVVYFVMNVFYSFKDTAFWSMIPAMSLDSREREKTATFARVGSTVGTNLVGVVIMPIILFFSVHSNKGTGDQQGWFWFVAIVAVIGIVTAIAVGLWTHEVQSKLRETKDKTTLRQVTKVLFNNDQLMWLAFAYLFYGLGINTVNALQLYYFSFILGDSGKYSILYAVNTVVGLISVTLFPSLAKKFNRKNLFVYCMLCMLLGVALYTVAGANFTLTLIAAELFFIPQPLTFLVVLMIISDAVEYGQYKSGHRDEALTLLVRPLVDKFGGAISNWFVSMVAVMAGMTTGATASSITAHDQLIFKVCMFGIPAIMMVISLIIFMKKVDLTEDMHAEILAKLEAKMKEK</sequence>
<dbReference type="InterPro" id="IPR039672">
    <property type="entry name" value="MFS_2"/>
</dbReference>
<feature type="transmembrane region" description="Helical" evidence="9">
    <location>
        <begin position="52"/>
        <end position="69"/>
    </location>
</feature>
<dbReference type="PROSITE" id="PS00872">
    <property type="entry name" value="NA_GALACTOSIDE_SYMP"/>
    <property type="match status" value="1"/>
</dbReference>
<dbReference type="GO" id="GO:0005886">
    <property type="term" value="C:plasma membrane"/>
    <property type="evidence" value="ECO:0007669"/>
    <property type="project" value="UniProtKB-SubCell"/>
</dbReference>
<evidence type="ECO:0000256" key="1">
    <source>
        <dbReference type="ARBA" id="ARBA00004651"/>
    </source>
</evidence>
<dbReference type="PANTHER" id="PTHR11328">
    <property type="entry name" value="MAJOR FACILITATOR SUPERFAMILY DOMAIN-CONTAINING PROTEIN"/>
    <property type="match status" value="1"/>
</dbReference>
<proteinExistence type="predicted"/>
<feature type="transmembrane region" description="Helical" evidence="9">
    <location>
        <begin position="161"/>
        <end position="186"/>
    </location>
</feature>
<keyword evidence="5 9" id="KW-0812">Transmembrane</keyword>
<evidence type="ECO:0000256" key="2">
    <source>
        <dbReference type="ARBA" id="ARBA00022448"/>
    </source>
</evidence>
<dbReference type="CDD" id="cd17332">
    <property type="entry name" value="MFS_MelB_like"/>
    <property type="match status" value="1"/>
</dbReference>
<dbReference type="EMBL" id="AZFN01000019">
    <property type="protein sequence ID" value="KRM01336.1"/>
    <property type="molecule type" value="Genomic_DNA"/>
</dbReference>
<feature type="transmembrane region" description="Helical" evidence="9">
    <location>
        <begin position="338"/>
        <end position="361"/>
    </location>
</feature>
<dbReference type="InterPro" id="IPR001927">
    <property type="entry name" value="Na/Gal_symport"/>
</dbReference>
<dbReference type="Proteomes" id="UP000051739">
    <property type="component" value="Unassembled WGS sequence"/>
</dbReference>
<evidence type="ECO:0000256" key="5">
    <source>
        <dbReference type="ARBA" id="ARBA00022692"/>
    </source>
</evidence>
<reference evidence="10 11" key="1">
    <citation type="journal article" date="2015" name="Genome Announc.">
        <title>Expanding the biotechnology potential of lactobacilli through comparative genomics of 213 strains and associated genera.</title>
        <authorList>
            <person name="Sun Z."/>
            <person name="Harris H.M."/>
            <person name="McCann A."/>
            <person name="Guo C."/>
            <person name="Argimon S."/>
            <person name="Zhang W."/>
            <person name="Yang X."/>
            <person name="Jeffery I.B."/>
            <person name="Cooney J.C."/>
            <person name="Kagawa T.F."/>
            <person name="Liu W."/>
            <person name="Song Y."/>
            <person name="Salvetti E."/>
            <person name="Wrobel A."/>
            <person name="Rasinkangas P."/>
            <person name="Parkhill J."/>
            <person name="Rea M.C."/>
            <person name="O'Sullivan O."/>
            <person name="Ritari J."/>
            <person name="Douillard F.P."/>
            <person name="Paul Ross R."/>
            <person name="Yang R."/>
            <person name="Briner A.E."/>
            <person name="Felis G.E."/>
            <person name="de Vos W.M."/>
            <person name="Barrangou R."/>
            <person name="Klaenhammer T.R."/>
            <person name="Caufield P.W."/>
            <person name="Cui Y."/>
            <person name="Zhang H."/>
            <person name="O'Toole P.W."/>
        </authorList>
    </citation>
    <scope>NUCLEOTIDE SEQUENCE [LARGE SCALE GENOMIC DNA]</scope>
    <source>
        <strain evidence="10 11">DSM 16045</strain>
    </source>
</reference>
<evidence type="ECO:0000256" key="8">
    <source>
        <dbReference type="ARBA" id="ARBA00023136"/>
    </source>
</evidence>
<dbReference type="InterPro" id="IPR036259">
    <property type="entry name" value="MFS_trans_sf"/>
</dbReference>
<comment type="caution">
    <text evidence="10">The sequence shown here is derived from an EMBL/GenBank/DDBJ whole genome shotgun (WGS) entry which is preliminary data.</text>
</comment>
<organism evidence="10 11">
    <name type="scientific">Limosilactobacillus gastricus DSM 16045</name>
    <dbReference type="NCBI Taxonomy" id="1423749"/>
    <lineage>
        <taxon>Bacteria</taxon>
        <taxon>Bacillati</taxon>
        <taxon>Bacillota</taxon>
        <taxon>Bacilli</taxon>
        <taxon>Lactobacillales</taxon>
        <taxon>Lactobacillaceae</taxon>
        <taxon>Limosilactobacillus</taxon>
    </lineage>
</organism>
<dbReference type="GO" id="GO:0006814">
    <property type="term" value="P:sodium ion transport"/>
    <property type="evidence" value="ECO:0007669"/>
    <property type="project" value="InterPro"/>
</dbReference>
<feature type="transmembrane region" description="Helical" evidence="9">
    <location>
        <begin position="285"/>
        <end position="302"/>
    </location>
</feature>
<keyword evidence="8 9" id="KW-0472">Membrane</keyword>
<keyword evidence="3" id="KW-1003">Cell membrane</keyword>
<feature type="transmembrane region" description="Helical" evidence="9">
    <location>
        <begin position="117"/>
        <end position="136"/>
    </location>
</feature>
<feature type="transmembrane region" description="Helical" evidence="9">
    <location>
        <begin position="394"/>
        <end position="417"/>
    </location>
</feature>
<evidence type="ECO:0000256" key="6">
    <source>
        <dbReference type="ARBA" id="ARBA00022847"/>
    </source>
</evidence>
<evidence type="ECO:0000256" key="4">
    <source>
        <dbReference type="ARBA" id="ARBA00022597"/>
    </source>
</evidence>
<protein>
    <submittedName>
        <fullName evidence="10">Uncharacterized protein</fullName>
    </submittedName>
</protein>
<evidence type="ECO:0000256" key="9">
    <source>
        <dbReference type="SAM" id="Phobius"/>
    </source>
</evidence>
<feature type="transmembrane region" description="Helical" evidence="9">
    <location>
        <begin position="249"/>
        <end position="273"/>
    </location>
</feature>
<dbReference type="Pfam" id="PF13347">
    <property type="entry name" value="MFS_2"/>
    <property type="match status" value="1"/>
</dbReference>
<dbReference type="AlphaFoldDB" id="A0A0R1V755"/>
<dbReference type="InterPro" id="IPR018043">
    <property type="entry name" value="Na/Gal_symport_CS"/>
</dbReference>
<evidence type="ECO:0000313" key="10">
    <source>
        <dbReference type="EMBL" id="KRM01336.1"/>
    </source>
</evidence>
<dbReference type="PANTHER" id="PTHR11328:SF36">
    <property type="entry name" value="MELIBIOSE PERMEASE"/>
    <property type="match status" value="1"/>
</dbReference>
<keyword evidence="4" id="KW-0762">Sugar transport</keyword>
<evidence type="ECO:0000313" key="11">
    <source>
        <dbReference type="Proteomes" id="UP000051739"/>
    </source>
</evidence>
<dbReference type="GO" id="GO:0015293">
    <property type="term" value="F:symporter activity"/>
    <property type="evidence" value="ECO:0007669"/>
    <property type="project" value="UniProtKB-KW"/>
</dbReference>
<dbReference type="NCBIfam" id="TIGR00792">
    <property type="entry name" value="gph"/>
    <property type="match status" value="1"/>
</dbReference>
<accession>A0A0R1V755</accession>
<feature type="transmembrane region" description="Helical" evidence="9">
    <location>
        <begin position="198"/>
        <end position="219"/>
    </location>
</feature>
<keyword evidence="6" id="KW-0769">Symport</keyword>
<evidence type="ECO:0000256" key="3">
    <source>
        <dbReference type="ARBA" id="ARBA00022475"/>
    </source>
</evidence>
<feature type="transmembrane region" description="Helical" evidence="9">
    <location>
        <begin position="21"/>
        <end position="40"/>
    </location>
</feature>
<keyword evidence="11" id="KW-1185">Reference proteome</keyword>
<dbReference type="SUPFAM" id="SSF103473">
    <property type="entry name" value="MFS general substrate transporter"/>
    <property type="match status" value="1"/>
</dbReference>
<evidence type="ECO:0000256" key="7">
    <source>
        <dbReference type="ARBA" id="ARBA00022989"/>
    </source>
</evidence>
<keyword evidence="7 9" id="KW-1133">Transmembrane helix</keyword>
<feature type="transmembrane region" description="Helical" evidence="9">
    <location>
        <begin position="314"/>
        <end position="332"/>
    </location>
</feature>
<feature type="transmembrane region" description="Helical" evidence="9">
    <location>
        <begin position="423"/>
        <end position="444"/>
    </location>
</feature>
<gene>
    <name evidence="10" type="ORF">FC60_GL000693</name>
</gene>
<feature type="transmembrane region" description="Helical" evidence="9">
    <location>
        <begin position="90"/>
        <end position="111"/>
    </location>
</feature>
<dbReference type="GO" id="GO:0008643">
    <property type="term" value="P:carbohydrate transport"/>
    <property type="evidence" value="ECO:0007669"/>
    <property type="project" value="InterPro"/>
</dbReference>
<name>A0A0R1V755_9LACO</name>